<feature type="compositionally biased region" description="Basic residues" evidence="1">
    <location>
        <begin position="139"/>
        <end position="148"/>
    </location>
</feature>
<reference evidence="3" key="1">
    <citation type="submission" date="2022-11" db="UniProtKB">
        <authorList>
            <consortium name="WormBaseParasite"/>
        </authorList>
    </citation>
    <scope>IDENTIFICATION</scope>
</reference>
<keyword evidence="2" id="KW-1185">Reference proteome</keyword>
<feature type="region of interest" description="Disordered" evidence="1">
    <location>
        <begin position="46"/>
        <end position="66"/>
    </location>
</feature>
<protein>
    <submittedName>
        <fullName evidence="3">Uncharacterized protein</fullName>
    </submittedName>
</protein>
<evidence type="ECO:0000313" key="2">
    <source>
        <dbReference type="Proteomes" id="UP000887561"/>
    </source>
</evidence>
<evidence type="ECO:0000256" key="1">
    <source>
        <dbReference type="SAM" id="MobiDB-lite"/>
    </source>
</evidence>
<feature type="compositionally biased region" description="Basic and acidic residues" evidence="1">
    <location>
        <begin position="79"/>
        <end position="98"/>
    </location>
</feature>
<name>A0A915NA48_MELJA</name>
<feature type="region of interest" description="Disordered" evidence="1">
    <location>
        <begin position="79"/>
        <end position="169"/>
    </location>
</feature>
<dbReference type="AlphaFoldDB" id="A0A915NA48"/>
<proteinExistence type="predicted"/>
<dbReference type="WBParaSite" id="scaffold8616_cov179.g13226">
    <property type="protein sequence ID" value="scaffold8616_cov179.g13226"/>
    <property type="gene ID" value="scaffold8616_cov179.g13226"/>
</dbReference>
<accession>A0A915NA48</accession>
<sequence>MTEENNLEIDELNQSDEQIILETPAKDDEGEIVAIDNEALIKATRCENNEENQADTTTNDNAVVVEPKTKKAALERLRNMKFAVKDPFKDNPPKERPTFIRSTKHSRKPSTTLNEDEPSKTTSSTRRNSRNEDSSSYRSSRRHRRSRSRNNDRHNNNSELDKIISRERKEIDRLSKEAPPPTYRPPELPQQQQIIEQKQQQQTNLEPQQQQKVLDFSVPPPNIIGGTTATNISGGGGSAGLIKTELVYFLIFGSQTFW</sequence>
<dbReference type="Proteomes" id="UP000887561">
    <property type="component" value="Unplaced"/>
</dbReference>
<evidence type="ECO:0000313" key="3">
    <source>
        <dbReference type="WBParaSite" id="scaffold8616_cov179.g13226"/>
    </source>
</evidence>
<feature type="compositionally biased region" description="Basic and acidic residues" evidence="1">
    <location>
        <begin position="149"/>
        <end position="169"/>
    </location>
</feature>
<organism evidence="2 3">
    <name type="scientific">Meloidogyne javanica</name>
    <name type="common">Root-knot nematode worm</name>
    <dbReference type="NCBI Taxonomy" id="6303"/>
    <lineage>
        <taxon>Eukaryota</taxon>
        <taxon>Metazoa</taxon>
        <taxon>Ecdysozoa</taxon>
        <taxon>Nematoda</taxon>
        <taxon>Chromadorea</taxon>
        <taxon>Rhabditida</taxon>
        <taxon>Tylenchina</taxon>
        <taxon>Tylenchomorpha</taxon>
        <taxon>Tylenchoidea</taxon>
        <taxon>Meloidogynidae</taxon>
        <taxon>Meloidogyninae</taxon>
        <taxon>Meloidogyne</taxon>
        <taxon>Meloidogyne incognita group</taxon>
    </lineage>
</organism>